<protein>
    <recommendedName>
        <fullName evidence="8">EF-hand domain-containing protein</fullName>
    </recommendedName>
</protein>
<dbReference type="PROSITE" id="PS50222">
    <property type="entry name" value="EF_HAND_2"/>
    <property type="match status" value="1"/>
</dbReference>
<dbReference type="PROSITE" id="PS00018">
    <property type="entry name" value="EF_HAND_1"/>
    <property type="match status" value="1"/>
</dbReference>
<evidence type="ECO:0000256" key="4">
    <source>
        <dbReference type="ARBA" id="ARBA00022837"/>
    </source>
</evidence>
<dbReference type="GO" id="GO:0140359">
    <property type="term" value="F:ABC-type transporter activity"/>
    <property type="evidence" value="ECO:0007669"/>
    <property type="project" value="InterPro"/>
</dbReference>
<keyword evidence="6" id="KW-0472">Membrane</keyword>
<proteinExistence type="predicted"/>
<dbReference type="InterPro" id="IPR002048">
    <property type="entry name" value="EF_hand_dom"/>
</dbReference>
<keyword evidence="5" id="KW-1133">Transmembrane helix</keyword>
<keyword evidence="2" id="KW-0813">Transport</keyword>
<keyword evidence="3" id="KW-0812">Transmembrane</keyword>
<dbReference type="InterPro" id="IPR011992">
    <property type="entry name" value="EF-hand-dom_pair"/>
</dbReference>
<name>A0AAE0GBH6_9CHLO</name>
<dbReference type="SMART" id="SM00054">
    <property type="entry name" value="EFh"/>
    <property type="match status" value="1"/>
</dbReference>
<dbReference type="Gene3D" id="1.10.238.10">
    <property type="entry name" value="EF-hand"/>
    <property type="match status" value="1"/>
</dbReference>
<dbReference type="AlphaFoldDB" id="A0AAE0GBH6"/>
<sequence>CGKSSLLNALCGKNGKIGEISGEILVNSTAMLMSALKRVIGFVPQDDTVFGELTVLENIQYSGKMRLAGKYTKASRQKVVEGVLEVLGLKEIQNSIVGTVTKRGISGGQKKRVNIGVEMVADPSVLFLDEPTSGLGATDTLVVMKALHSLALTQRSVVAVIHQPRFQVFLLFHKIMLLYPGGKLVFFGESTQAEPYFKSLGLVCPKNENPADFFLDIISGSIVKDAPKEFSPHQLPTNWEEHVVPVGLADYLKLQEARAKIQVMTVDDALKEVVGTPKSPASRTNGEAEKVGLSILANHGEDEPEQNLQIMRARADSWFEQLERFSGDLNGGIINIYTIQAMLEDLGMTTNKDEAEVIFRDIDKDASGEITRQEFMEYLNIELKQEEEEEEEDNEDDDDDDVCPDGPGNRSSFASVSTAFSIRRSTHMTTKTHKNTMKSTKTDERAEEERRSSTLLLRAFELRRRKWRVQFYHLLRRGCLQKLRGMNEVLTNFLVLSVCGIFVGALLSADHQSACSSLPHRQAAMGSTALRESTLPV</sequence>
<dbReference type="SUPFAM" id="SSF52540">
    <property type="entry name" value="P-loop containing nucleoside triphosphate hydrolases"/>
    <property type="match status" value="1"/>
</dbReference>
<evidence type="ECO:0000313" key="10">
    <source>
        <dbReference type="Proteomes" id="UP001190700"/>
    </source>
</evidence>
<reference evidence="9 10" key="1">
    <citation type="journal article" date="2015" name="Genome Biol. Evol.">
        <title>Comparative Genomics of a Bacterivorous Green Alga Reveals Evolutionary Causalities and Consequences of Phago-Mixotrophic Mode of Nutrition.</title>
        <authorList>
            <person name="Burns J.A."/>
            <person name="Paasch A."/>
            <person name="Narechania A."/>
            <person name="Kim E."/>
        </authorList>
    </citation>
    <scope>NUCLEOTIDE SEQUENCE [LARGE SCALE GENOMIC DNA]</scope>
    <source>
        <strain evidence="9 10">PLY_AMNH</strain>
    </source>
</reference>
<dbReference type="Pfam" id="PF00005">
    <property type="entry name" value="ABC_tran"/>
    <property type="match status" value="1"/>
</dbReference>
<feature type="compositionally biased region" description="Polar residues" evidence="7">
    <location>
        <begin position="409"/>
        <end position="420"/>
    </location>
</feature>
<evidence type="ECO:0000259" key="8">
    <source>
        <dbReference type="PROSITE" id="PS50222"/>
    </source>
</evidence>
<dbReference type="InterPro" id="IPR027417">
    <property type="entry name" value="P-loop_NTPase"/>
</dbReference>
<dbReference type="SUPFAM" id="SSF47473">
    <property type="entry name" value="EF-hand"/>
    <property type="match status" value="1"/>
</dbReference>
<feature type="domain" description="EF-hand" evidence="8">
    <location>
        <begin position="350"/>
        <end position="385"/>
    </location>
</feature>
<feature type="non-terminal residue" evidence="9">
    <location>
        <position position="1"/>
    </location>
</feature>
<accession>A0AAE0GBH6</accession>
<dbReference type="Proteomes" id="UP001190700">
    <property type="component" value="Unassembled WGS sequence"/>
</dbReference>
<evidence type="ECO:0000256" key="1">
    <source>
        <dbReference type="ARBA" id="ARBA00004141"/>
    </source>
</evidence>
<dbReference type="InterPro" id="IPR050352">
    <property type="entry name" value="ABCG_transporters"/>
</dbReference>
<dbReference type="PANTHER" id="PTHR48041:SF91">
    <property type="entry name" value="ABC TRANSPORTER G FAMILY MEMBER 28"/>
    <property type="match status" value="1"/>
</dbReference>
<evidence type="ECO:0000256" key="3">
    <source>
        <dbReference type="ARBA" id="ARBA00022692"/>
    </source>
</evidence>
<dbReference type="InterPro" id="IPR003439">
    <property type="entry name" value="ABC_transporter-like_ATP-bd"/>
</dbReference>
<evidence type="ECO:0000256" key="2">
    <source>
        <dbReference type="ARBA" id="ARBA00022448"/>
    </source>
</evidence>
<evidence type="ECO:0000256" key="7">
    <source>
        <dbReference type="SAM" id="MobiDB-lite"/>
    </source>
</evidence>
<dbReference type="GO" id="GO:0016020">
    <property type="term" value="C:membrane"/>
    <property type="evidence" value="ECO:0007669"/>
    <property type="project" value="UniProtKB-SubCell"/>
</dbReference>
<comment type="subcellular location">
    <subcellularLocation>
        <location evidence="1">Membrane</location>
        <topology evidence="1">Multi-pass membrane protein</topology>
    </subcellularLocation>
</comment>
<gene>
    <name evidence="9" type="ORF">CYMTET_16785</name>
</gene>
<keyword evidence="4" id="KW-0106">Calcium</keyword>
<comment type="caution">
    <text evidence="9">The sequence shown here is derived from an EMBL/GenBank/DDBJ whole genome shotgun (WGS) entry which is preliminary data.</text>
</comment>
<dbReference type="CDD" id="cd00051">
    <property type="entry name" value="EFh"/>
    <property type="match status" value="1"/>
</dbReference>
<dbReference type="InterPro" id="IPR017871">
    <property type="entry name" value="ABC_transporter-like_CS"/>
</dbReference>
<dbReference type="InterPro" id="IPR043926">
    <property type="entry name" value="ABCG_dom"/>
</dbReference>
<dbReference type="InterPro" id="IPR018247">
    <property type="entry name" value="EF_Hand_1_Ca_BS"/>
</dbReference>
<dbReference type="GO" id="GO:0016887">
    <property type="term" value="F:ATP hydrolysis activity"/>
    <property type="evidence" value="ECO:0007669"/>
    <property type="project" value="InterPro"/>
</dbReference>
<evidence type="ECO:0000256" key="6">
    <source>
        <dbReference type="ARBA" id="ARBA00023136"/>
    </source>
</evidence>
<keyword evidence="10" id="KW-1185">Reference proteome</keyword>
<feature type="region of interest" description="Disordered" evidence="7">
    <location>
        <begin position="385"/>
        <end position="448"/>
    </location>
</feature>
<dbReference type="GO" id="GO:0005524">
    <property type="term" value="F:ATP binding"/>
    <property type="evidence" value="ECO:0007669"/>
    <property type="project" value="InterPro"/>
</dbReference>
<organism evidence="9 10">
    <name type="scientific">Cymbomonas tetramitiformis</name>
    <dbReference type="NCBI Taxonomy" id="36881"/>
    <lineage>
        <taxon>Eukaryota</taxon>
        <taxon>Viridiplantae</taxon>
        <taxon>Chlorophyta</taxon>
        <taxon>Pyramimonadophyceae</taxon>
        <taxon>Pyramimonadales</taxon>
        <taxon>Pyramimonadaceae</taxon>
        <taxon>Cymbomonas</taxon>
    </lineage>
</organism>
<evidence type="ECO:0000256" key="5">
    <source>
        <dbReference type="ARBA" id="ARBA00022989"/>
    </source>
</evidence>
<dbReference type="EMBL" id="LGRX02007408">
    <property type="protein sequence ID" value="KAK3275066.1"/>
    <property type="molecule type" value="Genomic_DNA"/>
</dbReference>
<dbReference type="GO" id="GO:0005509">
    <property type="term" value="F:calcium ion binding"/>
    <property type="evidence" value="ECO:0007669"/>
    <property type="project" value="InterPro"/>
</dbReference>
<feature type="compositionally biased region" description="Basic residues" evidence="7">
    <location>
        <begin position="424"/>
        <end position="436"/>
    </location>
</feature>
<evidence type="ECO:0000313" key="9">
    <source>
        <dbReference type="EMBL" id="KAK3275066.1"/>
    </source>
</evidence>
<feature type="compositionally biased region" description="Acidic residues" evidence="7">
    <location>
        <begin position="385"/>
        <end position="403"/>
    </location>
</feature>
<dbReference type="Pfam" id="PF19055">
    <property type="entry name" value="ABC2_membrane_7"/>
    <property type="match status" value="1"/>
</dbReference>
<dbReference type="PROSITE" id="PS00211">
    <property type="entry name" value="ABC_TRANSPORTER_1"/>
    <property type="match status" value="1"/>
</dbReference>
<dbReference type="PANTHER" id="PTHR48041">
    <property type="entry name" value="ABC TRANSPORTER G FAMILY MEMBER 28"/>
    <property type="match status" value="1"/>
</dbReference>
<dbReference type="Gene3D" id="3.40.50.300">
    <property type="entry name" value="P-loop containing nucleotide triphosphate hydrolases"/>
    <property type="match status" value="1"/>
</dbReference>